<dbReference type="PANTHER" id="PTHR30055:SF201">
    <property type="entry name" value="TRANSCRIPTIONAL REGULATORY PROTEIN"/>
    <property type="match status" value="1"/>
</dbReference>
<dbReference type="Pfam" id="PF17923">
    <property type="entry name" value="TetR_C_18"/>
    <property type="match status" value="1"/>
</dbReference>
<sequence length="227" mass="24739">MSERPKPPISQRKQPRQARSNASVAVILEAAAQVLAAEGAARFTTARVAERAGVSVGTLYQYFPNKAAILFRLQHDEWRDTTRLLAEILDDKAHTPGERVHRLVHAFLHSECEEAQMRTALRDAAPLYRDAPEVRDAREAGEAAFGRFIDEALPSASAEQRVLASNLLTDVLGATGKQFSEQPRTPAEIHAYADALALMLCAWLEATSQASASAARTPHQAASSNTE</sequence>
<dbReference type="InterPro" id="IPR040804">
    <property type="entry name" value="TetR_C_18"/>
</dbReference>
<dbReference type="RefSeq" id="WP_057646474.1">
    <property type="nucleotide sequence ID" value="NZ_LLXU01000076.1"/>
</dbReference>
<dbReference type="InterPro" id="IPR009057">
    <property type="entry name" value="Homeodomain-like_sf"/>
</dbReference>
<dbReference type="SUPFAM" id="SSF46689">
    <property type="entry name" value="Homeodomain-like"/>
    <property type="match status" value="1"/>
</dbReference>
<dbReference type="OrthoDB" id="9816320at2"/>
<dbReference type="STRING" id="676599.ARC20_00575"/>
<dbReference type="InterPro" id="IPR001647">
    <property type="entry name" value="HTH_TetR"/>
</dbReference>
<gene>
    <name evidence="4" type="ORF">ARC20_00575</name>
</gene>
<name>A0A0R0AE24_9GAMM</name>
<dbReference type="PROSITE" id="PS50977">
    <property type="entry name" value="HTH_TETR_2"/>
    <property type="match status" value="1"/>
</dbReference>
<evidence type="ECO:0000259" key="3">
    <source>
        <dbReference type="PROSITE" id="PS50977"/>
    </source>
</evidence>
<accession>A0A0R0AE24</accession>
<dbReference type="Pfam" id="PF00440">
    <property type="entry name" value="TetR_N"/>
    <property type="match status" value="1"/>
</dbReference>
<dbReference type="PRINTS" id="PR00455">
    <property type="entry name" value="HTHTETR"/>
</dbReference>
<dbReference type="AlphaFoldDB" id="A0A0R0AE24"/>
<protein>
    <submittedName>
        <fullName evidence="4">TetR family transcriptional regulator</fullName>
    </submittedName>
</protein>
<evidence type="ECO:0000313" key="5">
    <source>
        <dbReference type="Proteomes" id="UP000051802"/>
    </source>
</evidence>
<dbReference type="GO" id="GO:0003700">
    <property type="term" value="F:DNA-binding transcription factor activity"/>
    <property type="evidence" value="ECO:0007669"/>
    <property type="project" value="TreeGrafter"/>
</dbReference>
<proteinExistence type="predicted"/>
<dbReference type="InterPro" id="IPR050109">
    <property type="entry name" value="HTH-type_TetR-like_transc_reg"/>
</dbReference>
<evidence type="ECO:0000256" key="1">
    <source>
        <dbReference type="ARBA" id="ARBA00023125"/>
    </source>
</evidence>
<dbReference type="Gene3D" id="1.10.357.10">
    <property type="entry name" value="Tetracycline Repressor, domain 2"/>
    <property type="match status" value="1"/>
</dbReference>
<reference evidence="4 5" key="1">
    <citation type="submission" date="2015-10" db="EMBL/GenBank/DDBJ databases">
        <title>Genome sequencing and analysis of members of genus Stenotrophomonas.</title>
        <authorList>
            <person name="Patil P.P."/>
            <person name="Midha S."/>
            <person name="Patil P.B."/>
        </authorList>
    </citation>
    <scope>NUCLEOTIDE SEQUENCE [LARGE SCALE GENOMIC DNA]</scope>
    <source>
        <strain evidence="4 5">JCM 16536</strain>
    </source>
</reference>
<feature type="domain" description="HTH tetR-type" evidence="3">
    <location>
        <begin position="21"/>
        <end position="81"/>
    </location>
</feature>
<feature type="DNA-binding region" description="H-T-H motif" evidence="2">
    <location>
        <begin position="44"/>
        <end position="63"/>
    </location>
</feature>
<dbReference type="GO" id="GO:0000976">
    <property type="term" value="F:transcription cis-regulatory region binding"/>
    <property type="evidence" value="ECO:0007669"/>
    <property type="project" value="TreeGrafter"/>
</dbReference>
<keyword evidence="1 2" id="KW-0238">DNA-binding</keyword>
<dbReference type="PANTHER" id="PTHR30055">
    <property type="entry name" value="HTH-TYPE TRANSCRIPTIONAL REGULATOR RUTR"/>
    <property type="match status" value="1"/>
</dbReference>
<keyword evidence="5" id="KW-1185">Reference proteome</keyword>
<evidence type="ECO:0000313" key="4">
    <source>
        <dbReference type="EMBL" id="KRG43238.1"/>
    </source>
</evidence>
<dbReference type="EMBL" id="LLXU01000076">
    <property type="protein sequence ID" value="KRG43238.1"/>
    <property type="molecule type" value="Genomic_DNA"/>
</dbReference>
<evidence type="ECO:0000256" key="2">
    <source>
        <dbReference type="PROSITE-ProRule" id="PRU00335"/>
    </source>
</evidence>
<comment type="caution">
    <text evidence="4">The sequence shown here is derived from an EMBL/GenBank/DDBJ whole genome shotgun (WGS) entry which is preliminary data.</text>
</comment>
<dbReference type="Proteomes" id="UP000051802">
    <property type="component" value="Unassembled WGS sequence"/>
</dbReference>
<organism evidence="4 5">
    <name type="scientific">Stenotrophomonas panacihumi</name>
    <dbReference type="NCBI Taxonomy" id="676599"/>
    <lineage>
        <taxon>Bacteria</taxon>
        <taxon>Pseudomonadati</taxon>
        <taxon>Pseudomonadota</taxon>
        <taxon>Gammaproteobacteria</taxon>
        <taxon>Lysobacterales</taxon>
        <taxon>Lysobacteraceae</taxon>
        <taxon>Stenotrophomonas</taxon>
    </lineage>
</organism>